<dbReference type="EMBL" id="CM031813">
    <property type="protein sequence ID" value="KAG6652382.1"/>
    <property type="molecule type" value="Genomic_DNA"/>
</dbReference>
<dbReference type="Proteomes" id="UP000811609">
    <property type="component" value="Chromosome 5"/>
</dbReference>
<dbReference type="AlphaFoldDB" id="A0A8T1QDQ3"/>
<accession>A0A8T1QDQ3</accession>
<name>A0A8T1QDQ3_CARIL</name>
<evidence type="ECO:0000313" key="1">
    <source>
        <dbReference type="EMBL" id="KAG6652382.1"/>
    </source>
</evidence>
<comment type="caution">
    <text evidence="1">The sequence shown here is derived from an EMBL/GenBank/DDBJ whole genome shotgun (WGS) entry which is preliminary data.</text>
</comment>
<reference evidence="1" key="1">
    <citation type="submission" date="2020-12" db="EMBL/GenBank/DDBJ databases">
        <title>WGS assembly of Carya illinoinensis cv. Pawnee.</title>
        <authorList>
            <person name="Platts A."/>
            <person name="Shu S."/>
            <person name="Wright S."/>
            <person name="Barry K."/>
            <person name="Edger P."/>
            <person name="Pires J.C."/>
            <person name="Schmutz J."/>
        </authorList>
    </citation>
    <scope>NUCLEOTIDE SEQUENCE</scope>
    <source>
        <tissue evidence="1">Leaf</tissue>
    </source>
</reference>
<keyword evidence="2" id="KW-1185">Reference proteome</keyword>
<protein>
    <submittedName>
        <fullName evidence="1">Uncharacterized protein</fullName>
    </submittedName>
</protein>
<sequence>MPLLATHHDWWSVELCVWPAWQRCLVEKQEYEIKRQRSHVNNAGDHPCMPTR</sequence>
<evidence type="ECO:0000313" key="2">
    <source>
        <dbReference type="Proteomes" id="UP000811609"/>
    </source>
</evidence>
<gene>
    <name evidence="1" type="ORF">CIPAW_05G002900</name>
</gene>
<proteinExistence type="predicted"/>
<organism evidence="1 2">
    <name type="scientific">Carya illinoinensis</name>
    <name type="common">Pecan</name>
    <dbReference type="NCBI Taxonomy" id="32201"/>
    <lineage>
        <taxon>Eukaryota</taxon>
        <taxon>Viridiplantae</taxon>
        <taxon>Streptophyta</taxon>
        <taxon>Embryophyta</taxon>
        <taxon>Tracheophyta</taxon>
        <taxon>Spermatophyta</taxon>
        <taxon>Magnoliopsida</taxon>
        <taxon>eudicotyledons</taxon>
        <taxon>Gunneridae</taxon>
        <taxon>Pentapetalae</taxon>
        <taxon>rosids</taxon>
        <taxon>fabids</taxon>
        <taxon>Fagales</taxon>
        <taxon>Juglandaceae</taxon>
        <taxon>Carya</taxon>
    </lineage>
</organism>